<dbReference type="Proteomes" id="UP000321676">
    <property type="component" value="Unassembled WGS sequence"/>
</dbReference>
<evidence type="ECO:0000313" key="1">
    <source>
        <dbReference type="EMBL" id="GEM67134.1"/>
    </source>
</evidence>
<comment type="caution">
    <text evidence="1">The sequence shown here is derived from an EMBL/GenBank/DDBJ whole genome shotgun (WGS) entry which is preliminary data.</text>
</comment>
<reference evidence="1 2" key="1">
    <citation type="submission" date="2019-07" db="EMBL/GenBank/DDBJ databases">
        <title>Whole genome shotgun sequence of Sphingobacterium mizutaii NBRC 14946.</title>
        <authorList>
            <person name="Hosoyama A."/>
            <person name="Uohara A."/>
            <person name="Ohji S."/>
            <person name="Ichikawa N."/>
        </authorList>
    </citation>
    <scope>NUCLEOTIDE SEQUENCE [LARGE SCALE GENOMIC DNA]</scope>
    <source>
        <strain evidence="1 2">NBRC 14946</strain>
    </source>
</reference>
<keyword evidence="2" id="KW-1185">Reference proteome</keyword>
<gene>
    <name evidence="1" type="ORF">SMI01S_07400</name>
</gene>
<protein>
    <submittedName>
        <fullName evidence="1">Uncharacterized protein</fullName>
    </submittedName>
</protein>
<proteinExistence type="predicted"/>
<evidence type="ECO:0000313" key="2">
    <source>
        <dbReference type="Proteomes" id="UP000321676"/>
    </source>
</evidence>
<name>A0ABQ0VZS6_9SPHI</name>
<dbReference type="RefSeq" id="WP_093095761.1">
    <property type="nucleotide sequence ID" value="NZ_BJXH01000003.1"/>
</dbReference>
<dbReference type="EMBL" id="BJXH01000003">
    <property type="protein sequence ID" value="GEM67134.1"/>
    <property type="molecule type" value="Genomic_DNA"/>
</dbReference>
<organism evidence="1 2">
    <name type="scientific">Sphingobacterium mizutaii NBRC 14946 = DSM 11724</name>
    <dbReference type="NCBI Taxonomy" id="1220576"/>
    <lineage>
        <taxon>Bacteria</taxon>
        <taxon>Pseudomonadati</taxon>
        <taxon>Bacteroidota</taxon>
        <taxon>Sphingobacteriia</taxon>
        <taxon>Sphingobacteriales</taxon>
        <taxon>Sphingobacteriaceae</taxon>
        <taxon>Sphingobacterium</taxon>
    </lineage>
</organism>
<accession>A0ABQ0VZS6</accession>
<sequence>MTQDDHIPESILKLKETIKKGRSVVSIGFSVARKSSLVYTGCNENILKTAESTSSTSKWNHSSTLSEMVLMKMKGPAILMHTPIVRELRITIKGQRHIADFLDISSSSRHFHFKNFEHINETGYVLDSIENGD</sequence>